<dbReference type="Proteomes" id="UP000635565">
    <property type="component" value="Unassembled WGS sequence"/>
</dbReference>
<dbReference type="EMBL" id="BNJJ01000038">
    <property type="protein sequence ID" value="GHO89512.1"/>
    <property type="molecule type" value="Genomic_DNA"/>
</dbReference>
<comment type="caution">
    <text evidence="1">The sequence shown here is derived from an EMBL/GenBank/DDBJ whole genome shotgun (WGS) entry which is preliminary data.</text>
</comment>
<sequence length="348" mass="38341">MNDETIFGGASEIRGNYSKLGQWLQQVLQTPDTTSSEAGELVEENDSQLELQLSGNYHISFYQQLPDFIMALLNNDAQATVHYAPLLFHLAGCQECHHAYLDLYDSMRAAVHPLGTRALLGQGTRTLSATPHRMLSHLSQSLISQAEAILRQARHEHNDNDEAARSLLQLALRVSAHITQSSLRRQALKDLVRVATLFGGATAPEDSTSNTYTYTPVMAGGGGVRRGKTLTRAESNLRTNPADQAIIHLQAQNLEGSVIQHGETLELHLQDLDPSLRGQYVTISVFLGSLLEPVRWLGGNPHAIRSVVPVNENGMLITPIGQTELSLTQAEERNLLEAMFMLLEVRKI</sequence>
<dbReference type="RefSeq" id="WP_201367080.1">
    <property type="nucleotide sequence ID" value="NZ_BNJJ01000038.1"/>
</dbReference>
<organism evidence="1 2">
    <name type="scientific">Dictyobacter formicarum</name>
    <dbReference type="NCBI Taxonomy" id="2778368"/>
    <lineage>
        <taxon>Bacteria</taxon>
        <taxon>Bacillati</taxon>
        <taxon>Chloroflexota</taxon>
        <taxon>Ktedonobacteria</taxon>
        <taxon>Ktedonobacterales</taxon>
        <taxon>Dictyobacteraceae</taxon>
        <taxon>Dictyobacter</taxon>
    </lineage>
</organism>
<proteinExistence type="predicted"/>
<keyword evidence="2" id="KW-1185">Reference proteome</keyword>
<reference evidence="1 2" key="1">
    <citation type="journal article" date="2021" name="Int. J. Syst. Evol. Microbiol.">
        <title>Reticulibacter mediterranei gen. nov., sp. nov., within the new family Reticulibacteraceae fam. nov., and Ktedonospora formicarum gen. nov., sp. nov., Ktedonobacter robiniae sp. nov., Dictyobacter formicarum sp. nov. and Dictyobacter arantiisoli sp. nov., belonging to the class Ktedonobacteria.</title>
        <authorList>
            <person name="Yabe S."/>
            <person name="Zheng Y."/>
            <person name="Wang C.M."/>
            <person name="Sakai Y."/>
            <person name="Abe K."/>
            <person name="Yokota A."/>
            <person name="Donadio S."/>
            <person name="Cavaletti L."/>
            <person name="Monciardini P."/>
        </authorList>
    </citation>
    <scope>NUCLEOTIDE SEQUENCE [LARGE SCALE GENOMIC DNA]</scope>
    <source>
        <strain evidence="1 2">SOSP1-9</strain>
    </source>
</reference>
<accession>A0ABQ3VUG1</accession>
<gene>
    <name evidence="1" type="ORF">KSZ_75180</name>
</gene>
<name>A0ABQ3VUG1_9CHLR</name>
<protein>
    <submittedName>
        <fullName evidence="1">Uncharacterized protein</fullName>
    </submittedName>
</protein>
<evidence type="ECO:0000313" key="2">
    <source>
        <dbReference type="Proteomes" id="UP000635565"/>
    </source>
</evidence>
<evidence type="ECO:0000313" key="1">
    <source>
        <dbReference type="EMBL" id="GHO89512.1"/>
    </source>
</evidence>